<reference evidence="2" key="1">
    <citation type="submission" date="2021-06" db="EMBL/GenBank/DDBJ databases">
        <title>Complete genome sequence of Nocardioides sp. G188.</title>
        <authorList>
            <person name="Im W.-T."/>
        </authorList>
    </citation>
    <scope>NUCLEOTIDE SEQUENCE</scope>
    <source>
        <strain evidence="2">G188</strain>
    </source>
</reference>
<sequence>MSRLSEETQEQPEVAARLLEQVRPRLGDLGALLRSRGTRQVLLVARGSSDNAARYAQYLWQAVAGVPVALATPSLTTVYGRAPDLADHAVVAISQSGRSPDVVAVVEEARAAGRPTLAVTNDPGSPLARAAEQVLDLDAGPERSVAATKTYTASLLAVALLSVALEEGGPSGRRARDLDRVPDALRAAVAGSTGLEEAAALLVGHDRGVCVGRGLHLSTAHETALKLTELTGSLVAPYSPADLMHGPVGAVGPGVPTVLVAPPEQATASVLEIVPDLLRRGAPVVLVGADEVPAGCLPVGLPPEAALPGWLTPLTAVVPGQLLARRVAELRGVDVDRPGDLSKVTLTR</sequence>
<dbReference type="GO" id="GO:1901135">
    <property type="term" value="P:carbohydrate derivative metabolic process"/>
    <property type="evidence" value="ECO:0007669"/>
    <property type="project" value="InterPro"/>
</dbReference>
<keyword evidence="3" id="KW-1185">Reference proteome</keyword>
<gene>
    <name evidence="2" type="ORF">KRR39_06620</name>
</gene>
<dbReference type="EMBL" id="CP077062">
    <property type="protein sequence ID" value="QWZ09434.1"/>
    <property type="molecule type" value="Genomic_DNA"/>
</dbReference>
<dbReference type="Proteomes" id="UP000683575">
    <property type="component" value="Chromosome"/>
</dbReference>
<organism evidence="2 3">
    <name type="scientific">Nocardioides panacis</name>
    <dbReference type="NCBI Taxonomy" id="2849501"/>
    <lineage>
        <taxon>Bacteria</taxon>
        <taxon>Bacillati</taxon>
        <taxon>Actinomycetota</taxon>
        <taxon>Actinomycetes</taxon>
        <taxon>Propionibacteriales</taxon>
        <taxon>Nocardioidaceae</taxon>
        <taxon>Nocardioides</taxon>
    </lineage>
</organism>
<dbReference type="PANTHER" id="PTHR10937">
    <property type="entry name" value="GLUCOSAMINE--FRUCTOSE-6-PHOSPHATE AMINOTRANSFERASE, ISOMERIZING"/>
    <property type="match status" value="1"/>
</dbReference>
<dbReference type="GO" id="GO:0097367">
    <property type="term" value="F:carbohydrate derivative binding"/>
    <property type="evidence" value="ECO:0007669"/>
    <property type="project" value="InterPro"/>
</dbReference>
<evidence type="ECO:0000259" key="1">
    <source>
        <dbReference type="PROSITE" id="PS51464"/>
    </source>
</evidence>
<feature type="domain" description="SIS" evidence="1">
    <location>
        <begin position="29"/>
        <end position="173"/>
    </location>
</feature>
<dbReference type="PANTHER" id="PTHR10937:SF8">
    <property type="entry name" value="AMINOTRANSFERASE-RELATED"/>
    <property type="match status" value="1"/>
</dbReference>
<dbReference type="InterPro" id="IPR035466">
    <property type="entry name" value="GlmS/AgaS_SIS"/>
</dbReference>
<name>A0A975T0P2_9ACTN</name>
<dbReference type="AlphaFoldDB" id="A0A975T0P2"/>
<dbReference type="InterPro" id="IPR035490">
    <property type="entry name" value="GlmS/FrlB_SIS"/>
</dbReference>
<evidence type="ECO:0000313" key="3">
    <source>
        <dbReference type="Proteomes" id="UP000683575"/>
    </source>
</evidence>
<protein>
    <submittedName>
        <fullName evidence="2">SIS domain-containing protein</fullName>
    </submittedName>
</protein>
<dbReference type="KEGG" id="nps:KRR39_06620"/>
<dbReference type="Pfam" id="PF01380">
    <property type="entry name" value="SIS"/>
    <property type="match status" value="2"/>
</dbReference>
<accession>A0A975T0P2</accession>
<dbReference type="RefSeq" id="WP_216941280.1">
    <property type="nucleotide sequence ID" value="NZ_CP077062.1"/>
</dbReference>
<proteinExistence type="predicted"/>
<dbReference type="PROSITE" id="PS51464">
    <property type="entry name" value="SIS"/>
    <property type="match status" value="2"/>
</dbReference>
<feature type="domain" description="SIS" evidence="1">
    <location>
        <begin position="198"/>
        <end position="338"/>
    </location>
</feature>
<evidence type="ECO:0000313" key="2">
    <source>
        <dbReference type="EMBL" id="QWZ09434.1"/>
    </source>
</evidence>
<dbReference type="InterPro" id="IPR001347">
    <property type="entry name" value="SIS_dom"/>
</dbReference>
<dbReference type="CDD" id="cd05008">
    <property type="entry name" value="SIS_GlmS_GlmD_1"/>
    <property type="match status" value="1"/>
</dbReference>
<dbReference type="CDD" id="cd05009">
    <property type="entry name" value="SIS_GlmS_GlmD_2"/>
    <property type="match status" value="1"/>
</dbReference>